<dbReference type="NCBIfam" id="TIGR00347">
    <property type="entry name" value="bioD"/>
    <property type="match status" value="1"/>
</dbReference>
<comment type="subunit">
    <text evidence="8">Homodimer.</text>
</comment>
<name>A0A1C7P8T9_9BACT</name>
<dbReference type="PATRIC" id="fig|1679444.3.peg.1783"/>
<sequence length="211" mass="22921">MNYLITGTDTEIGKTYVTSLLLKDLRCRGVQAVGYKPVACGDRQDPRALRDASDPAMSLEEINPVYLRTPTAPHVAAAFEKTVIDPEILLAGYRNLDSKYEMVLVEGVGGWEVPMAPGMLFSDFACMLGLPVILVVGNKLGAVNHAILTTNAIRARGLECRGIVLNHLQEEWDTAALTNKALLQEFTGLPVLEELIYGQDSLDSSAVFGVE</sequence>
<dbReference type="InterPro" id="IPR004472">
    <property type="entry name" value="DTB_synth_BioD"/>
</dbReference>
<dbReference type="GO" id="GO:0009102">
    <property type="term" value="P:biotin biosynthetic process"/>
    <property type="evidence" value="ECO:0007669"/>
    <property type="project" value="UniProtKB-UniRule"/>
</dbReference>
<dbReference type="EMBL" id="LT629973">
    <property type="protein sequence ID" value="SEH93145.1"/>
    <property type="molecule type" value="Genomic_DNA"/>
</dbReference>
<feature type="binding site" evidence="8">
    <location>
        <position position="45"/>
    </location>
    <ligand>
        <name>ATP</name>
        <dbReference type="ChEBI" id="CHEBI:30616"/>
    </ligand>
</feature>
<dbReference type="PANTHER" id="PTHR43210:SF5">
    <property type="entry name" value="DETHIOBIOTIN SYNTHETASE"/>
    <property type="match status" value="1"/>
</dbReference>
<dbReference type="InterPro" id="IPR027417">
    <property type="entry name" value="P-loop_NTPase"/>
</dbReference>
<dbReference type="PIRSF" id="PIRSF006755">
    <property type="entry name" value="DTB_synth"/>
    <property type="match status" value="1"/>
</dbReference>
<evidence type="ECO:0000256" key="8">
    <source>
        <dbReference type="HAMAP-Rule" id="MF_00336"/>
    </source>
</evidence>
<dbReference type="OrthoDB" id="9802097at2"/>
<keyword evidence="3 8" id="KW-0479">Metal-binding</keyword>
<comment type="similarity">
    <text evidence="8">Belongs to the dethiobiotin synthetase family.</text>
</comment>
<dbReference type="KEGG" id="agl:PYTT_1817"/>
<keyword evidence="7 8" id="KW-0460">Magnesium</keyword>
<keyword evidence="6 8" id="KW-0067">ATP-binding</keyword>
<accession>A0A1C7P8T9</accession>
<feature type="active site" evidence="8">
    <location>
        <position position="36"/>
    </location>
</feature>
<comment type="subcellular location">
    <subcellularLocation>
        <location evidence="8">Cytoplasm</location>
    </subcellularLocation>
</comment>
<dbReference type="SUPFAM" id="SSF52540">
    <property type="entry name" value="P-loop containing nucleoside triphosphate hydrolases"/>
    <property type="match status" value="1"/>
</dbReference>
<comment type="caution">
    <text evidence="8">Lacks conserved residue(s) required for the propagation of feature annotation.</text>
</comment>
<dbReference type="GO" id="GO:0005829">
    <property type="term" value="C:cytosol"/>
    <property type="evidence" value="ECO:0007669"/>
    <property type="project" value="TreeGrafter"/>
</dbReference>
<dbReference type="HAMAP" id="MF_00336">
    <property type="entry name" value="BioD"/>
    <property type="match status" value="1"/>
</dbReference>
<comment type="catalytic activity">
    <reaction evidence="8">
        <text>(7R,8S)-7,8-diammoniononanoate + CO2 + ATP = (4R,5S)-dethiobiotin + ADP + phosphate + 3 H(+)</text>
        <dbReference type="Rhea" id="RHEA:15805"/>
        <dbReference type="ChEBI" id="CHEBI:15378"/>
        <dbReference type="ChEBI" id="CHEBI:16526"/>
        <dbReference type="ChEBI" id="CHEBI:30616"/>
        <dbReference type="ChEBI" id="CHEBI:43474"/>
        <dbReference type="ChEBI" id="CHEBI:149469"/>
        <dbReference type="ChEBI" id="CHEBI:149473"/>
        <dbReference type="ChEBI" id="CHEBI:456216"/>
        <dbReference type="EC" id="6.3.3.3"/>
    </reaction>
</comment>
<dbReference type="Gene3D" id="3.40.50.300">
    <property type="entry name" value="P-loop containing nucleotide triphosphate hydrolases"/>
    <property type="match status" value="1"/>
</dbReference>
<organism evidence="9 10">
    <name type="scientific">Akkermansia glycaniphila</name>
    <dbReference type="NCBI Taxonomy" id="1679444"/>
    <lineage>
        <taxon>Bacteria</taxon>
        <taxon>Pseudomonadati</taxon>
        <taxon>Verrucomicrobiota</taxon>
        <taxon>Verrucomicrobiia</taxon>
        <taxon>Verrucomicrobiales</taxon>
        <taxon>Akkermansiaceae</taxon>
        <taxon>Akkermansia</taxon>
    </lineage>
</organism>
<keyword evidence="5 8" id="KW-0093">Biotin biosynthesis</keyword>
<protein>
    <recommendedName>
        <fullName evidence="8">ATP-dependent dethiobiotin synthetase BioD</fullName>
        <ecNumber evidence="8">6.3.3.3</ecNumber>
    </recommendedName>
    <alternativeName>
        <fullName evidence="8">DTB synthetase</fullName>
        <shortName evidence="8">DTBS</shortName>
    </alternativeName>
    <alternativeName>
        <fullName evidence="8">Dethiobiotin synthase</fullName>
    </alternativeName>
</protein>
<dbReference type="RefSeq" id="WP_067777783.1">
    <property type="nucleotide sequence ID" value="NZ_LIGX01000041.1"/>
</dbReference>
<feature type="binding site" evidence="8">
    <location>
        <begin position="11"/>
        <end position="16"/>
    </location>
    <ligand>
        <name>ATP</name>
        <dbReference type="ChEBI" id="CHEBI:30616"/>
    </ligand>
</feature>
<keyword evidence="2 8" id="KW-0436">Ligase</keyword>
<keyword evidence="1 8" id="KW-0963">Cytoplasm</keyword>
<dbReference type="PANTHER" id="PTHR43210">
    <property type="entry name" value="DETHIOBIOTIN SYNTHETASE"/>
    <property type="match status" value="1"/>
</dbReference>
<feature type="binding site" evidence="8">
    <location>
        <position position="106"/>
    </location>
    <ligand>
        <name>Mg(2+)</name>
        <dbReference type="ChEBI" id="CHEBI:18420"/>
    </ligand>
</feature>
<evidence type="ECO:0000256" key="4">
    <source>
        <dbReference type="ARBA" id="ARBA00022741"/>
    </source>
</evidence>
<dbReference type="CDD" id="cd03109">
    <property type="entry name" value="DTBS"/>
    <property type="match status" value="1"/>
</dbReference>
<evidence type="ECO:0000256" key="6">
    <source>
        <dbReference type="ARBA" id="ARBA00022840"/>
    </source>
</evidence>
<keyword evidence="4 8" id="KW-0547">Nucleotide-binding</keyword>
<dbReference type="AlphaFoldDB" id="A0A1C7P8T9"/>
<evidence type="ECO:0000256" key="3">
    <source>
        <dbReference type="ARBA" id="ARBA00022723"/>
    </source>
</evidence>
<dbReference type="STRING" id="1679444.PYTT_1817"/>
<proteinExistence type="inferred from homology"/>
<comment type="cofactor">
    <cofactor evidence="8">
        <name>Mg(2+)</name>
        <dbReference type="ChEBI" id="CHEBI:18420"/>
    </cofactor>
</comment>
<evidence type="ECO:0000256" key="5">
    <source>
        <dbReference type="ARBA" id="ARBA00022756"/>
    </source>
</evidence>
<feature type="binding site" evidence="8">
    <location>
        <begin position="166"/>
        <end position="167"/>
    </location>
    <ligand>
        <name>ATP</name>
        <dbReference type="ChEBI" id="CHEBI:30616"/>
    </ligand>
</feature>
<evidence type="ECO:0000313" key="9">
    <source>
        <dbReference type="EMBL" id="SEH93145.1"/>
    </source>
</evidence>
<dbReference type="GO" id="GO:0005524">
    <property type="term" value="F:ATP binding"/>
    <property type="evidence" value="ECO:0007669"/>
    <property type="project" value="UniProtKB-UniRule"/>
</dbReference>
<keyword evidence="10" id="KW-1185">Reference proteome</keyword>
<dbReference type="GO" id="GO:0042803">
    <property type="term" value="F:protein homodimerization activity"/>
    <property type="evidence" value="ECO:0007669"/>
    <property type="project" value="UniProtKB-ARBA"/>
</dbReference>
<dbReference type="GO" id="GO:0004141">
    <property type="term" value="F:dethiobiotin synthase activity"/>
    <property type="evidence" value="ECO:0007669"/>
    <property type="project" value="UniProtKB-UniRule"/>
</dbReference>
<dbReference type="UniPathway" id="UPA00078">
    <property type="reaction ID" value="UER00161"/>
</dbReference>
<gene>
    <name evidence="8" type="primary">bioD</name>
    <name evidence="9" type="ORF">PYTT_1817</name>
</gene>
<evidence type="ECO:0000313" key="10">
    <source>
        <dbReference type="Proteomes" id="UP000176204"/>
    </source>
</evidence>
<feature type="binding site" evidence="8">
    <location>
        <begin position="106"/>
        <end position="109"/>
    </location>
    <ligand>
        <name>ATP</name>
        <dbReference type="ChEBI" id="CHEBI:30616"/>
    </ligand>
</feature>
<feature type="binding site" evidence="8">
    <location>
        <position position="45"/>
    </location>
    <ligand>
        <name>Mg(2+)</name>
        <dbReference type="ChEBI" id="CHEBI:18420"/>
    </ligand>
</feature>
<evidence type="ECO:0000256" key="7">
    <source>
        <dbReference type="ARBA" id="ARBA00022842"/>
    </source>
</evidence>
<dbReference type="Pfam" id="PF13500">
    <property type="entry name" value="AAA_26"/>
    <property type="match status" value="1"/>
</dbReference>
<dbReference type="Proteomes" id="UP000176204">
    <property type="component" value="Chromosome I"/>
</dbReference>
<reference evidence="10" key="1">
    <citation type="submission" date="2016-09" db="EMBL/GenBank/DDBJ databases">
        <authorList>
            <person name="Koehorst J."/>
        </authorList>
    </citation>
    <scope>NUCLEOTIDE SEQUENCE [LARGE SCALE GENOMIC DNA]</scope>
</reference>
<evidence type="ECO:0000256" key="1">
    <source>
        <dbReference type="ARBA" id="ARBA00022490"/>
    </source>
</evidence>
<evidence type="ECO:0000256" key="2">
    <source>
        <dbReference type="ARBA" id="ARBA00022598"/>
    </source>
</evidence>
<comment type="function">
    <text evidence="8">Catalyzes a mechanistically unusual reaction, the ATP-dependent insertion of CO2 between the N7 and N8 nitrogen atoms of 7,8-diaminopelargonic acid (DAPA, also called 7,8-diammoniononanoate) to form a ureido ring.</text>
</comment>
<dbReference type="GO" id="GO:0000287">
    <property type="term" value="F:magnesium ion binding"/>
    <property type="evidence" value="ECO:0007669"/>
    <property type="project" value="UniProtKB-UniRule"/>
</dbReference>
<comment type="pathway">
    <text evidence="8">Cofactor biosynthesis; biotin biosynthesis; biotin from 7,8-diaminononanoate: step 1/2.</text>
</comment>
<dbReference type="FunFam" id="3.40.50.300:FF:000292">
    <property type="entry name" value="ATP-dependent dethiobiotin synthetase BioD"/>
    <property type="match status" value="1"/>
</dbReference>
<feature type="binding site" evidence="8">
    <location>
        <position position="15"/>
    </location>
    <ligand>
        <name>Mg(2+)</name>
        <dbReference type="ChEBI" id="CHEBI:18420"/>
    </ligand>
</feature>
<dbReference type="EC" id="6.3.3.3" evidence="8"/>